<keyword evidence="1" id="KW-0175">Coiled coil</keyword>
<feature type="coiled-coil region" evidence="1">
    <location>
        <begin position="105"/>
        <end position="132"/>
    </location>
</feature>
<dbReference type="EMBL" id="JAEUBE010000366">
    <property type="protein sequence ID" value="KAH3663874.1"/>
    <property type="molecule type" value="Genomic_DNA"/>
</dbReference>
<name>A0A9P8T367_9ASCO</name>
<evidence type="ECO:0000313" key="2">
    <source>
        <dbReference type="EMBL" id="KAH3663874.1"/>
    </source>
</evidence>
<gene>
    <name evidence="2" type="ORF">OGAPHI_005277</name>
</gene>
<dbReference type="Proteomes" id="UP000769157">
    <property type="component" value="Unassembled WGS sequence"/>
</dbReference>
<evidence type="ECO:0000313" key="3">
    <source>
        <dbReference type="Proteomes" id="UP000769157"/>
    </source>
</evidence>
<comment type="caution">
    <text evidence="2">The sequence shown here is derived from an EMBL/GenBank/DDBJ whole genome shotgun (WGS) entry which is preliminary data.</text>
</comment>
<reference evidence="2" key="1">
    <citation type="journal article" date="2021" name="Open Biol.">
        <title>Shared evolutionary footprints suggest mitochondrial oxidative damage underlies multiple complex I losses in fungi.</title>
        <authorList>
            <person name="Schikora-Tamarit M.A."/>
            <person name="Marcet-Houben M."/>
            <person name="Nosek J."/>
            <person name="Gabaldon T."/>
        </authorList>
    </citation>
    <scope>NUCLEOTIDE SEQUENCE</scope>
    <source>
        <strain evidence="2">CBS6075</strain>
    </source>
</reference>
<protein>
    <submittedName>
        <fullName evidence="2">Uncharacterized protein</fullName>
    </submittedName>
</protein>
<accession>A0A9P8T367</accession>
<proteinExistence type="predicted"/>
<dbReference type="RefSeq" id="XP_046060210.1">
    <property type="nucleotide sequence ID" value="XM_046206444.1"/>
</dbReference>
<evidence type="ECO:0000256" key="1">
    <source>
        <dbReference type="SAM" id="Coils"/>
    </source>
</evidence>
<organism evidence="2 3">
    <name type="scientific">Ogataea philodendri</name>
    <dbReference type="NCBI Taxonomy" id="1378263"/>
    <lineage>
        <taxon>Eukaryota</taxon>
        <taxon>Fungi</taxon>
        <taxon>Dikarya</taxon>
        <taxon>Ascomycota</taxon>
        <taxon>Saccharomycotina</taxon>
        <taxon>Pichiomycetes</taxon>
        <taxon>Pichiales</taxon>
        <taxon>Pichiaceae</taxon>
        <taxon>Ogataea</taxon>
    </lineage>
</organism>
<dbReference type="AlphaFoldDB" id="A0A9P8T367"/>
<keyword evidence="3" id="KW-1185">Reference proteome</keyword>
<sequence length="298" mass="34028">MSQLRKKQSLSILSGSLLNQVNGQVPAVVADKPAKDRVFSESTGLIKFSLRQGSEETDVEPKEDEKQGLPIYIPIEENEELLDETEKQTELNEVMFQLAAKQRRSLELKEELLKVDADIRDLESRCRKLTQRQQNRAPKKPAKKQSIMNFAARPDKLAAQEPIAQFSKTINTFTNNLSNNIQTNDLLNRGKAFIENLNKDNEKWLNELQTKASNFKTDQNPMFKKLIGPKDLSSPLIPNFKALNVFNSNHSQSPIRDSRTDHMDPEFEYSECQYYDQTLVSDDEHYGGHTVPYLAPST</sequence>
<reference evidence="2" key="2">
    <citation type="submission" date="2021-01" db="EMBL/GenBank/DDBJ databases">
        <authorList>
            <person name="Schikora-Tamarit M.A."/>
        </authorList>
    </citation>
    <scope>NUCLEOTIDE SEQUENCE</scope>
    <source>
        <strain evidence="2">CBS6075</strain>
    </source>
</reference>
<dbReference type="GeneID" id="70237241"/>
<dbReference type="OrthoDB" id="3993307at2759"/>